<gene>
    <name evidence="3" type="ORF">L3Y34_011029</name>
</gene>
<proteinExistence type="predicted"/>
<evidence type="ECO:0000256" key="1">
    <source>
        <dbReference type="SAM" id="Coils"/>
    </source>
</evidence>
<protein>
    <submittedName>
        <fullName evidence="3">Uncharacterized protein</fullName>
    </submittedName>
</protein>
<dbReference type="SUPFAM" id="SSF54160">
    <property type="entry name" value="Chromo domain-like"/>
    <property type="match status" value="1"/>
</dbReference>
<dbReference type="Proteomes" id="UP000827892">
    <property type="component" value="Chromosome X"/>
</dbReference>
<feature type="coiled-coil region" evidence="1">
    <location>
        <begin position="264"/>
        <end position="326"/>
    </location>
</feature>
<sequence>MFLQSFSSSSSSSLVVIMPKPTFKVVGHEIANCQSVEAPLFQIEIGGKILKKWEHEMTYDQRQILEAYRQENCQEAYDGEADFNIDTIYAHRYVKGVKWFLISFEGFGEPFWRYWKAEFELGDCRPLIQEYERKIERARGRRARSSTIRSTPTSRRSESRGTAIRRSSSSEEDIEMSDQEVELTDKEVRKIRKRNASLFVYDRSRFTSAPLKRMRMADGSWKTLPWEKPEGWVDIPLKYWRVELQARLISGAGRKERGAPKQQLEKARAEAEDLQLQLDAVQIEKEGCEKEVERLERAWKLERKTAKELRQMMEQSTGALQEARNTIGRFERIIECMGRAREPKER</sequence>
<dbReference type="Gene3D" id="2.40.50.40">
    <property type="match status" value="1"/>
</dbReference>
<evidence type="ECO:0000313" key="4">
    <source>
        <dbReference type="Proteomes" id="UP000827892"/>
    </source>
</evidence>
<name>A0AAE8ZP52_CAEBR</name>
<dbReference type="AlphaFoldDB" id="A0AAE8ZP52"/>
<organism evidence="3 4">
    <name type="scientific">Caenorhabditis briggsae</name>
    <dbReference type="NCBI Taxonomy" id="6238"/>
    <lineage>
        <taxon>Eukaryota</taxon>
        <taxon>Metazoa</taxon>
        <taxon>Ecdysozoa</taxon>
        <taxon>Nematoda</taxon>
        <taxon>Chromadorea</taxon>
        <taxon>Rhabditida</taxon>
        <taxon>Rhabditina</taxon>
        <taxon>Rhabditomorpha</taxon>
        <taxon>Rhabditoidea</taxon>
        <taxon>Rhabditidae</taxon>
        <taxon>Peloderinae</taxon>
        <taxon>Caenorhabditis</taxon>
    </lineage>
</organism>
<keyword evidence="1" id="KW-0175">Coiled coil</keyword>
<feature type="compositionally biased region" description="Low complexity" evidence="2">
    <location>
        <begin position="145"/>
        <end position="167"/>
    </location>
</feature>
<feature type="compositionally biased region" description="Acidic residues" evidence="2">
    <location>
        <begin position="170"/>
        <end position="179"/>
    </location>
</feature>
<evidence type="ECO:0000313" key="3">
    <source>
        <dbReference type="EMBL" id="ULT80864.1"/>
    </source>
</evidence>
<dbReference type="InterPro" id="IPR016197">
    <property type="entry name" value="Chromo-like_dom_sf"/>
</dbReference>
<reference evidence="3 4" key="1">
    <citation type="submission" date="2022-05" db="EMBL/GenBank/DDBJ databases">
        <title>Chromosome-level reference genomes for two strains of Caenorhabditis briggsae: an improved platform for comparative genomics.</title>
        <authorList>
            <person name="Stevens L."/>
            <person name="Andersen E.C."/>
        </authorList>
    </citation>
    <scope>NUCLEOTIDE SEQUENCE [LARGE SCALE GENOMIC DNA]</scope>
    <source>
        <strain evidence="3">QX1410_ONT</strain>
        <tissue evidence="3">Whole-organism</tissue>
    </source>
</reference>
<accession>A0AAE8ZP52</accession>
<dbReference type="EMBL" id="CP090896">
    <property type="protein sequence ID" value="ULT80864.1"/>
    <property type="molecule type" value="Genomic_DNA"/>
</dbReference>
<feature type="region of interest" description="Disordered" evidence="2">
    <location>
        <begin position="142"/>
        <end position="179"/>
    </location>
</feature>
<evidence type="ECO:0000256" key="2">
    <source>
        <dbReference type="SAM" id="MobiDB-lite"/>
    </source>
</evidence>